<evidence type="ECO:0000313" key="2">
    <source>
        <dbReference type="EMBL" id="OGM31307.1"/>
    </source>
</evidence>
<dbReference type="EMBL" id="MGGP01000028">
    <property type="protein sequence ID" value="OGM31307.1"/>
    <property type="molecule type" value="Genomic_DNA"/>
</dbReference>
<proteinExistence type="predicted"/>
<dbReference type="PANTHER" id="PTHR43861:SF6">
    <property type="entry name" value="METHYLTRANSFERASE TYPE 11"/>
    <property type="match status" value="1"/>
</dbReference>
<comment type="caution">
    <text evidence="2">The sequence shown here is derived from an EMBL/GenBank/DDBJ whole genome shotgun (WGS) entry which is preliminary data.</text>
</comment>
<gene>
    <name evidence="2" type="ORF">A2803_03890</name>
</gene>
<keyword evidence="1" id="KW-0812">Transmembrane</keyword>
<dbReference type="Gene3D" id="3.40.50.150">
    <property type="entry name" value="Vaccinia Virus protein VP39"/>
    <property type="match status" value="1"/>
</dbReference>
<name>A0A1F7YVM1_9BACT</name>
<dbReference type="Pfam" id="PF13489">
    <property type="entry name" value="Methyltransf_23"/>
    <property type="match status" value="1"/>
</dbReference>
<organism evidence="2 3">
    <name type="scientific">Candidatus Woesebacteria bacterium RIFCSPHIGHO2_01_FULL_44_21</name>
    <dbReference type="NCBI Taxonomy" id="1802503"/>
    <lineage>
        <taxon>Bacteria</taxon>
        <taxon>Candidatus Woeseibacteriota</taxon>
    </lineage>
</organism>
<accession>A0A1F7YVM1</accession>
<dbReference type="CDD" id="cd02440">
    <property type="entry name" value="AdoMet_MTases"/>
    <property type="match status" value="1"/>
</dbReference>
<keyword evidence="1" id="KW-1133">Transmembrane helix</keyword>
<dbReference type="AlphaFoldDB" id="A0A1F7YVM1"/>
<reference evidence="2 3" key="1">
    <citation type="journal article" date="2016" name="Nat. Commun.">
        <title>Thousands of microbial genomes shed light on interconnected biogeochemical processes in an aquifer system.</title>
        <authorList>
            <person name="Anantharaman K."/>
            <person name="Brown C.T."/>
            <person name="Hug L.A."/>
            <person name="Sharon I."/>
            <person name="Castelle C.J."/>
            <person name="Probst A.J."/>
            <person name="Thomas B.C."/>
            <person name="Singh A."/>
            <person name="Wilkins M.J."/>
            <person name="Karaoz U."/>
            <person name="Brodie E.L."/>
            <person name="Williams K.H."/>
            <person name="Hubbard S.S."/>
            <person name="Banfield J.F."/>
        </authorList>
    </citation>
    <scope>NUCLEOTIDE SEQUENCE [LARGE SCALE GENOMIC DNA]</scope>
</reference>
<dbReference type="Proteomes" id="UP000178870">
    <property type="component" value="Unassembled WGS sequence"/>
</dbReference>
<dbReference type="SUPFAM" id="SSF53335">
    <property type="entry name" value="S-adenosyl-L-methionine-dependent methyltransferases"/>
    <property type="match status" value="1"/>
</dbReference>
<dbReference type="PANTHER" id="PTHR43861">
    <property type="entry name" value="TRANS-ACONITATE 2-METHYLTRANSFERASE-RELATED"/>
    <property type="match status" value="1"/>
</dbReference>
<keyword evidence="1" id="KW-0472">Membrane</keyword>
<evidence type="ECO:0000256" key="1">
    <source>
        <dbReference type="SAM" id="Phobius"/>
    </source>
</evidence>
<feature type="transmembrane region" description="Helical" evidence="1">
    <location>
        <begin position="262"/>
        <end position="284"/>
    </location>
</feature>
<sequence>MAIRNKKCIICGGPHLFSEVTVGKWRYIRCINCEAVFLDQFPTSEELTKIYSYKGAGDLPKLNSALYIFSKIGPLRLLIHLMGYWVNTTRAKSIHGYKKGKVLDIGAGPGDFMKLIQRSGWDVYGTEVSQKLVKNLGDYFGEAKIFKGEVFNIKFEGKKFDLVTMWHVFEHVPNYLRVASYFGKITNKNANIIIEVPHANSLNFKIFKENWVLLLIPQHLHFWSRQTFQDILNKNGFYIKKVEYPWHFPFVFFSSLVRSNRYAILFFPVLMPLSLVWSVIISYFKRGDVIRIYASK</sequence>
<evidence type="ECO:0000313" key="3">
    <source>
        <dbReference type="Proteomes" id="UP000178870"/>
    </source>
</evidence>
<protein>
    <recommendedName>
        <fullName evidence="4">Methyltransferase type 12</fullName>
    </recommendedName>
</protein>
<evidence type="ECO:0008006" key="4">
    <source>
        <dbReference type="Google" id="ProtNLM"/>
    </source>
</evidence>
<dbReference type="InterPro" id="IPR029063">
    <property type="entry name" value="SAM-dependent_MTases_sf"/>
</dbReference>